<keyword evidence="1" id="KW-0646">Protease inhibitor</keyword>
<dbReference type="OrthoDB" id="671595at2759"/>
<evidence type="ECO:0000256" key="3">
    <source>
        <dbReference type="RuleBase" id="RU000411"/>
    </source>
</evidence>
<feature type="compositionally biased region" description="Basic and acidic residues" evidence="4">
    <location>
        <begin position="168"/>
        <end position="185"/>
    </location>
</feature>
<dbReference type="InterPro" id="IPR006671">
    <property type="entry name" value="Cyclin_N"/>
</dbReference>
<feature type="region of interest" description="Disordered" evidence="4">
    <location>
        <begin position="152"/>
        <end position="188"/>
    </location>
</feature>
<dbReference type="PANTHER" id="PTHR11461:SF372">
    <property type="entry name" value="ACCESSORY GLAND PROTEIN ACP76A-RELATED"/>
    <property type="match status" value="1"/>
</dbReference>
<evidence type="ECO:0000313" key="7">
    <source>
        <dbReference type="Proteomes" id="UP000301870"/>
    </source>
</evidence>
<feature type="compositionally biased region" description="Polar residues" evidence="4">
    <location>
        <begin position="1184"/>
        <end position="1200"/>
    </location>
</feature>
<dbReference type="GO" id="GO:0005615">
    <property type="term" value="C:extracellular space"/>
    <property type="evidence" value="ECO:0007669"/>
    <property type="project" value="InterPro"/>
</dbReference>
<reference evidence="8" key="1">
    <citation type="submission" date="2025-08" db="UniProtKB">
        <authorList>
            <consortium name="RefSeq"/>
        </authorList>
    </citation>
    <scope>IDENTIFICATION</scope>
    <source>
        <strain evidence="8">Ishihara</strain>
        <tissue evidence="8">Whole body</tissue>
    </source>
</reference>
<comment type="similarity">
    <text evidence="3">Belongs to the serpin family.</text>
</comment>
<evidence type="ECO:0000256" key="1">
    <source>
        <dbReference type="ARBA" id="ARBA00022690"/>
    </source>
</evidence>
<protein>
    <submittedName>
        <fullName evidence="8">Uncharacterized protein LOC111349036</fullName>
    </submittedName>
</protein>
<dbReference type="InterPro" id="IPR023796">
    <property type="entry name" value="Serpin_dom"/>
</dbReference>
<dbReference type="Gene3D" id="2.30.39.10">
    <property type="entry name" value="Alpha-1-antitrypsin, domain 1"/>
    <property type="match status" value="2"/>
</dbReference>
<dbReference type="SUPFAM" id="SSF47954">
    <property type="entry name" value="Cyclin-like"/>
    <property type="match status" value="1"/>
</dbReference>
<gene>
    <name evidence="8" type="primary">LOC111349036</name>
</gene>
<feature type="domain" description="Serpin" evidence="6">
    <location>
        <begin position="42"/>
        <end position="510"/>
    </location>
</feature>
<keyword evidence="5" id="KW-0732">Signal</keyword>
<dbReference type="InterPro" id="IPR042178">
    <property type="entry name" value="Serpin_sf_1"/>
</dbReference>
<dbReference type="Pfam" id="PF00079">
    <property type="entry name" value="Serpin"/>
    <property type="match status" value="3"/>
</dbReference>
<evidence type="ECO:0000256" key="2">
    <source>
        <dbReference type="ARBA" id="ARBA00022900"/>
    </source>
</evidence>
<dbReference type="InterPro" id="IPR000215">
    <property type="entry name" value="Serpin_fam"/>
</dbReference>
<proteinExistence type="inferred from homology"/>
<dbReference type="Gene3D" id="3.30.497.10">
    <property type="entry name" value="Antithrombin, subunit I, domain 2"/>
    <property type="match status" value="3"/>
</dbReference>
<feature type="chain" id="PRO_5039912067" evidence="5">
    <location>
        <begin position="17"/>
        <end position="1579"/>
    </location>
</feature>
<name>A0A9J7DSC1_SPOLT</name>
<keyword evidence="7" id="KW-1185">Reference proteome</keyword>
<evidence type="ECO:0000256" key="4">
    <source>
        <dbReference type="SAM" id="MobiDB-lite"/>
    </source>
</evidence>
<evidence type="ECO:0000256" key="5">
    <source>
        <dbReference type="SAM" id="SignalP"/>
    </source>
</evidence>
<dbReference type="Pfam" id="PF00134">
    <property type="entry name" value="Cyclin_N"/>
    <property type="match status" value="1"/>
</dbReference>
<accession>A0A9J7DSC1</accession>
<dbReference type="InterPro" id="IPR042185">
    <property type="entry name" value="Serpin_sf_2"/>
</dbReference>
<dbReference type="InterPro" id="IPR036186">
    <property type="entry name" value="Serpin_sf"/>
</dbReference>
<organism evidence="7 8">
    <name type="scientific">Spodoptera litura</name>
    <name type="common">Asian cotton leafworm</name>
    <dbReference type="NCBI Taxonomy" id="69820"/>
    <lineage>
        <taxon>Eukaryota</taxon>
        <taxon>Metazoa</taxon>
        <taxon>Ecdysozoa</taxon>
        <taxon>Arthropoda</taxon>
        <taxon>Hexapoda</taxon>
        <taxon>Insecta</taxon>
        <taxon>Pterygota</taxon>
        <taxon>Neoptera</taxon>
        <taxon>Endopterygota</taxon>
        <taxon>Lepidoptera</taxon>
        <taxon>Glossata</taxon>
        <taxon>Ditrysia</taxon>
        <taxon>Noctuoidea</taxon>
        <taxon>Noctuidae</taxon>
        <taxon>Amphipyrinae</taxon>
        <taxon>Spodoptera</taxon>
    </lineage>
</organism>
<evidence type="ECO:0000259" key="6">
    <source>
        <dbReference type="SMART" id="SM00093"/>
    </source>
</evidence>
<dbReference type="PANTHER" id="PTHR11461">
    <property type="entry name" value="SERINE PROTEASE INHIBITOR, SERPIN"/>
    <property type="match status" value="1"/>
</dbReference>
<dbReference type="CDD" id="cd00172">
    <property type="entry name" value="serpin"/>
    <property type="match status" value="2"/>
</dbReference>
<dbReference type="SMART" id="SM00093">
    <property type="entry name" value="SERPIN"/>
    <property type="match status" value="2"/>
</dbReference>
<dbReference type="RefSeq" id="XP_022815766.1">
    <property type="nucleotide sequence ID" value="XM_022959998.1"/>
</dbReference>
<dbReference type="InterPro" id="IPR036915">
    <property type="entry name" value="Cyclin-like_sf"/>
</dbReference>
<sequence>MRPLLLVLFVVGLSSARWLRNGRSNQPKDTSFVGEASSELSTAIFQGYIDDDKNIAFSPLGYSAILAILAEGARGETREQLVSALHLPQDPQLIRKTYRYIMERLKNNHEYKYNQPELKNYFYIYKNYTINDDYKKILEDYYLTDVRSVERYNPEQHMQDDDDDEDKSEFTIEISDKKDEEKKDEEIPEMMPPKETDEKLISFAVDDIPEKVDISHMDYKPAKNIKEKIKLVKTFPKKTESSEDEEETMVAVEARNHARSLKAVHALRDVTSSLSVNSVGKKSTSISDSLMIIFNGMYFRGSWETPFDAIEPGVFYKSNTEKKQVSMMKIKGMFKTGAIPELDAEAIKLPYAGGRYALLLVVPRTRDGLTRLTADLPVTPLSDIQDSLTEEELQVSIPAFSVETTTKPVAALAKFGVSSIFSRDADLTGVSSDEGLFVQELVQHVAVRVDETDSSASELSAANTVMELSKNLPLSPPKSYRRFNVEHPFIFYILDTLDNLVVVAGKVIEPEKPFDNYPLPALPSHLLEDSHSKKHLELPKRCPLRTLLAQNIPKPGPSKVVPLKPRIPLKIDTKHVTVRQKSDDLDWHYTVFKDRREDKEASVISISDDERHLDDKNSRKHFVENKKKNTLGVNAVTPNLQECLESNRIKNIKRSLKRPHSRELQGLSPPAPVKQQKDDEKVKKRLQFNETLQERLGTPDFWKRSYMRCLNRDYSADMFEYLLDVERKPLDVPRTPSVSRACVINWLIKINGTFGNPAVVQTACWYLDSILGTGHVQVERLQLVAAACYWIAQKLNGPVMPAMRLVRYSCSAFTCEKLLATEKAVLIRLKFPRQPVVAQEFINYLAWWCAGDCSGEIEVAATFLAMCGMMVDRFLCDEYPSVIAVAAVRNAVLLLRKRELLARLHESNIFKIAEKKATSLSYTCAVLRRAVRTVGAPMYEYKTPLEHYGMAPNHIAQKIIRASNDLALMEVRVSESSGGITFCCLMIAVQSQDPFFGNYFNPNRLYFSDNFPSIVPLSIGRGGIDDDALRRVFGNEPPRQTKPTTTVEIEKSTELAFGTSVEQVDNFGKQNIISRQISTPTIPSRQTAQQLVVDRQDTPQNTPNRQVLERQRPYNVPQNRPRIPQERPEISLGRPTVAIPQSELNRPAVQQIYLGVPNSLQIPRDRPSVPEISLSRPSVAVPQSELQRPTVQSSSSTFNSPAQSAGFNNLLYSVTNFGVNLMKNIDTVHSGNAVLSPLSITSLLALLQQGAYGETEAQITNALHMSRESTASSYARVTGDIKNRSSRNVLKVANNVFIADAFAVNRDFKNRASQSFYSDVSRLSYNRPEEAARQINTWIASRTNNKINQLIAPGALSSNTQMVLVNAIYFKGLWEVPFRVESTVPREFQLTSGQIKTAQFMRTRRMFKTGMDPTTNARVIVLPFEREEYHLMVILPSQLVGIRGTIASLTDARLLSYLSFLPLDTELELPKFTVRADTDLKVILQSMGITTLFSRLSELAGIGSYQTQSPQISSALHSAILSIDEQGGSAAAATAFAAVALSYDDPSVVFKVNRPFIAVLWDNKSSLPLFMAKIEDPIY</sequence>
<feature type="domain" description="Serpin" evidence="6">
    <location>
        <begin position="1219"/>
        <end position="1577"/>
    </location>
</feature>
<dbReference type="SUPFAM" id="SSF56574">
    <property type="entry name" value="Serpins"/>
    <property type="match status" value="2"/>
</dbReference>
<dbReference type="Gene3D" id="1.10.472.10">
    <property type="entry name" value="Cyclin-like"/>
    <property type="match status" value="1"/>
</dbReference>
<dbReference type="Proteomes" id="UP000301870">
    <property type="component" value="Chromosome 8"/>
</dbReference>
<keyword evidence="2" id="KW-0722">Serine protease inhibitor</keyword>
<feature type="region of interest" description="Disordered" evidence="4">
    <location>
        <begin position="1175"/>
        <end position="1200"/>
    </location>
</feature>
<dbReference type="GeneID" id="111349036"/>
<dbReference type="KEGG" id="sliu:111349036"/>
<feature type="region of interest" description="Disordered" evidence="4">
    <location>
        <begin position="655"/>
        <end position="679"/>
    </location>
</feature>
<feature type="signal peptide" evidence="5">
    <location>
        <begin position="1"/>
        <end position="16"/>
    </location>
</feature>
<dbReference type="GO" id="GO:0004867">
    <property type="term" value="F:serine-type endopeptidase inhibitor activity"/>
    <property type="evidence" value="ECO:0007669"/>
    <property type="project" value="UniProtKB-KW"/>
</dbReference>
<evidence type="ECO:0000313" key="8">
    <source>
        <dbReference type="RefSeq" id="XP_022815766.1"/>
    </source>
</evidence>